<accession>A0AAD1YUB0</accession>
<evidence type="ECO:0000256" key="1">
    <source>
        <dbReference type="SAM" id="MobiDB-lite"/>
    </source>
</evidence>
<dbReference type="EMBL" id="OU503038">
    <property type="protein sequence ID" value="CAI9757591.1"/>
    <property type="molecule type" value="Genomic_DNA"/>
</dbReference>
<evidence type="ECO:0000313" key="3">
    <source>
        <dbReference type="Proteomes" id="UP000834106"/>
    </source>
</evidence>
<dbReference type="AlphaFoldDB" id="A0AAD1YUB0"/>
<protein>
    <submittedName>
        <fullName evidence="2">Uncharacterized protein</fullName>
    </submittedName>
</protein>
<sequence>MQSEITNRPPIWDCGSSLYDSFDKKAFEKLPDSAINSRTLSMPYLSDRHLRLSPQILYKKTSKLSWSFISYSNLFSGQSRINQARDFKLLMIHPVQNKSAKPSLPLQTKPDACHRRRSLRTSLRQPSSKSVTYRDHRDL</sequence>
<reference evidence="2" key="1">
    <citation type="submission" date="2023-05" db="EMBL/GenBank/DDBJ databases">
        <authorList>
            <person name="Huff M."/>
        </authorList>
    </citation>
    <scope>NUCLEOTIDE SEQUENCE</scope>
</reference>
<proteinExistence type="predicted"/>
<evidence type="ECO:0000313" key="2">
    <source>
        <dbReference type="EMBL" id="CAI9757591.1"/>
    </source>
</evidence>
<feature type="compositionally biased region" description="Polar residues" evidence="1">
    <location>
        <begin position="120"/>
        <end position="131"/>
    </location>
</feature>
<organism evidence="2 3">
    <name type="scientific">Fraxinus pennsylvanica</name>
    <dbReference type="NCBI Taxonomy" id="56036"/>
    <lineage>
        <taxon>Eukaryota</taxon>
        <taxon>Viridiplantae</taxon>
        <taxon>Streptophyta</taxon>
        <taxon>Embryophyta</taxon>
        <taxon>Tracheophyta</taxon>
        <taxon>Spermatophyta</taxon>
        <taxon>Magnoliopsida</taxon>
        <taxon>eudicotyledons</taxon>
        <taxon>Gunneridae</taxon>
        <taxon>Pentapetalae</taxon>
        <taxon>asterids</taxon>
        <taxon>lamiids</taxon>
        <taxon>Lamiales</taxon>
        <taxon>Oleaceae</taxon>
        <taxon>Oleeae</taxon>
        <taxon>Fraxinus</taxon>
    </lineage>
</organism>
<dbReference type="Proteomes" id="UP000834106">
    <property type="component" value="Chromosome 3"/>
</dbReference>
<feature type="region of interest" description="Disordered" evidence="1">
    <location>
        <begin position="99"/>
        <end position="139"/>
    </location>
</feature>
<keyword evidence="3" id="KW-1185">Reference proteome</keyword>
<name>A0AAD1YUB0_9LAMI</name>
<gene>
    <name evidence="2" type="ORF">FPE_LOCUS5021</name>
</gene>